<keyword evidence="1" id="KW-0472">Membrane</keyword>
<organism evidence="2 3">
    <name type="scientific">Trichogramma brassicae</name>
    <dbReference type="NCBI Taxonomy" id="86971"/>
    <lineage>
        <taxon>Eukaryota</taxon>
        <taxon>Metazoa</taxon>
        <taxon>Ecdysozoa</taxon>
        <taxon>Arthropoda</taxon>
        <taxon>Hexapoda</taxon>
        <taxon>Insecta</taxon>
        <taxon>Pterygota</taxon>
        <taxon>Neoptera</taxon>
        <taxon>Endopterygota</taxon>
        <taxon>Hymenoptera</taxon>
        <taxon>Apocrita</taxon>
        <taxon>Proctotrupomorpha</taxon>
        <taxon>Chalcidoidea</taxon>
        <taxon>Trichogrammatidae</taxon>
        <taxon>Trichogramma</taxon>
    </lineage>
</organism>
<proteinExistence type="predicted"/>
<evidence type="ECO:0000313" key="3">
    <source>
        <dbReference type="Proteomes" id="UP000479190"/>
    </source>
</evidence>
<dbReference type="SUPFAM" id="SSF53850">
    <property type="entry name" value="Periplasmic binding protein-like II"/>
    <property type="match status" value="1"/>
</dbReference>
<feature type="transmembrane region" description="Helical" evidence="1">
    <location>
        <begin position="193"/>
        <end position="212"/>
    </location>
</feature>
<dbReference type="EMBL" id="CADCXV010000884">
    <property type="protein sequence ID" value="CAB0038016.1"/>
    <property type="molecule type" value="Genomic_DNA"/>
</dbReference>
<protein>
    <submittedName>
        <fullName evidence="2">Uncharacterized protein</fullName>
    </submittedName>
</protein>
<accession>A0A6H5IIK6</accession>
<feature type="transmembrane region" description="Helical" evidence="1">
    <location>
        <begin position="246"/>
        <end position="269"/>
    </location>
</feature>
<reference evidence="2 3" key="1">
    <citation type="submission" date="2020-02" db="EMBL/GenBank/DDBJ databases">
        <authorList>
            <person name="Ferguson B K."/>
        </authorList>
    </citation>
    <scope>NUCLEOTIDE SEQUENCE [LARGE SCALE GENOMIC DNA]</scope>
</reference>
<keyword evidence="1" id="KW-0812">Transmembrane</keyword>
<feature type="transmembrane region" description="Helical" evidence="1">
    <location>
        <begin position="486"/>
        <end position="514"/>
    </location>
</feature>
<evidence type="ECO:0000313" key="2">
    <source>
        <dbReference type="EMBL" id="CAB0038016.1"/>
    </source>
</evidence>
<feature type="transmembrane region" description="Helical" evidence="1">
    <location>
        <begin position="597"/>
        <end position="619"/>
    </location>
</feature>
<keyword evidence="3" id="KW-1185">Reference proteome</keyword>
<dbReference type="AlphaFoldDB" id="A0A6H5IIK6"/>
<feature type="transmembrane region" description="Helical" evidence="1">
    <location>
        <begin position="807"/>
        <end position="830"/>
    </location>
</feature>
<keyword evidence="1" id="KW-1133">Transmembrane helix</keyword>
<dbReference type="Proteomes" id="UP000479190">
    <property type="component" value="Unassembled WGS sequence"/>
</dbReference>
<evidence type="ECO:0000256" key="1">
    <source>
        <dbReference type="SAM" id="Phobius"/>
    </source>
</evidence>
<feature type="transmembrane region" description="Helical" evidence="1">
    <location>
        <begin position="754"/>
        <end position="773"/>
    </location>
</feature>
<name>A0A6H5IIK6_9HYME</name>
<gene>
    <name evidence="2" type="ORF">TBRA_LOCUS9811</name>
</gene>
<sequence length="1015" mass="116094">VSKVILKLSWSISYFEFIRIFTSSMDKKTFQRARYSSERILMCTIILLTSCSSVYLESLFSAVSTISDYKSTIETIDDFKNDEKLTIFVQTPLVNQLGTFTGRTVIPYNDYDACVDRIVRDNRVICVGGTFFSGKMKNFGKVDLTIRKLRIVTVADHWKLQTNFIKGTEIHVMSHKTEVSDTQKFISAVNPNILVNIILSFIMFVVVSKVILKLSWSISYFEFIRIFTSSMDKNMFQRARYSSERILMCTIILLTSCCSVYLVTLFSAVNTISDYKSTIETLDDFKNDEKLTIFVQTPLVNQLGTFTGRTVIPYNDYNACVDRIRRDDRVICIGGTGIFVYLWSNYRSTIHRGLYEEMIDLSHYKVSFGAEVVNKSKYMNRSSKIELSEIKENYPGLAEIAMKHIRASYEVKLYRMSPPLDANGIPQGAFFDLVEGKIDVITRVVTVADHWKMQSDFIRGSDIHVMSRKIEVSNTQKFISAVDPNILVTIFLSFIMFVLVSKLILKLSWTISYFEFVRTFTSSMDKRTFERARYLSERILMCTIILLTSCSSVYIEISKLILKLSWSLSYFEFIRTFTSAMDDRTFDRARYASERILMCTIILLTSCASVYLGGLLSAVSTVNDFKSTIETFDDFKNDKKLTIYVHTPLVNLINTFTGRTGIAYEDFHDCIDKILHKDHVICIGGTIFIGTNGGHESKLVHISKPLLSTNTLVFPTRPNWPLRTKFNRIFSRLYETGITENGTQKFISAVDPNILVNIVLSFMMFLLVSKVILKLSWSISYFEFVRTFTSSMDKRTFERARYASERILMCTIILLTSYSSVYLAGLLSAVNTVNDYKSIIETIDDIKNNNKLTIYVHTPLVNLIKTITGRTVIAYDDFHGCIDKILYQEQQFNLSRCNEVKSSVLSSLLLHTAMTSKISAIAGALNACQDRGSALAETNVEWLGSTNFLRTFCILPAGERRLSRCADRLPRDDAVYQDIRAVLFLSHRYCTLYTRTRGAARIIHTVHEQRVAIRV</sequence>
<feature type="non-terminal residue" evidence="2">
    <location>
        <position position="1"/>
    </location>
</feature>